<comment type="caution">
    <text evidence="2">The sequence shown here is derived from an EMBL/GenBank/DDBJ whole genome shotgun (WGS) entry which is preliminary data.</text>
</comment>
<organism evidence="2 3">
    <name type="scientific">Phanerochaete sordida</name>
    <dbReference type="NCBI Taxonomy" id="48140"/>
    <lineage>
        <taxon>Eukaryota</taxon>
        <taxon>Fungi</taxon>
        <taxon>Dikarya</taxon>
        <taxon>Basidiomycota</taxon>
        <taxon>Agaricomycotina</taxon>
        <taxon>Agaricomycetes</taxon>
        <taxon>Polyporales</taxon>
        <taxon>Phanerochaetaceae</taxon>
        <taxon>Phanerochaete</taxon>
    </lineage>
</organism>
<dbReference type="Proteomes" id="UP000703269">
    <property type="component" value="Unassembled WGS sequence"/>
</dbReference>
<reference evidence="2 3" key="1">
    <citation type="submission" date="2021-08" db="EMBL/GenBank/DDBJ databases">
        <title>Draft Genome Sequence of Phanerochaete sordida strain YK-624.</title>
        <authorList>
            <person name="Mori T."/>
            <person name="Dohra H."/>
            <person name="Suzuki T."/>
            <person name="Kawagishi H."/>
            <person name="Hirai H."/>
        </authorList>
    </citation>
    <scope>NUCLEOTIDE SEQUENCE [LARGE SCALE GENOMIC DNA]</scope>
    <source>
        <strain evidence="2 3">YK-624</strain>
    </source>
</reference>
<feature type="compositionally biased region" description="Acidic residues" evidence="1">
    <location>
        <begin position="247"/>
        <end position="257"/>
    </location>
</feature>
<feature type="region of interest" description="Disordered" evidence="1">
    <location>
        <begin position="233"/>
        <end position="282"/>
    </location>
</feature>
<evidence type="ECO:0000256" key="1">
    <source>
        <dbReference type="SAM" id="MobiDB-lite"/>
    </source>
</evidence>
<dbReference type="InterPro" id="IPR032675">
    <property type="entry name" value="LRR_dom_sf"/>
</dbReference>
<accession>A0A9P3FVQ8</accession>
<dbReference type="Gene3D" id="3.80.10.10">
    <property type="entry name" value="Ribonuclease Inhibitor"/>
    <property type="match status" value="1"/>
</dbReference>
<dbReference type="SUPFAM" id="SSF52047">
    <property type="entry name" value="RNI-like"/>
    <property type="match status" value="1"/>
</dbReference>
<dbReference type="AlphaFoldDB" id="A0A9P3FVQ8"/>
<evidence type="ECO:0000313" key="2">
    <source>
        <dbReference type="EMBL" id="GJE83973.1"/>
    </source>
</evidence>
<dbReference type="EMBL" id="BPQB01000001">
    <property type="protein sequence ID" value="GJE83973.1"/>
    <property type="molecule type" value="Genomic_DNA"/>
</dbReference>
<protein>
    <submittedName>
        <fullName evidence="2">Uncharacterized protein</fullName>
    </submittedName>
</protein>
<evidence type="ECO:0000313" key="3">
    <source>
        <dbReference type="Proteomes" id="UP000703269"/>
    </source>
</evidence>
<dbReference type="OrthoDB" id="3515175at2759"/>
<name>A0A9P3FVQ8_9APHY</name>
<sequence length="644" mass="71200">MGQRHQAFIIARIKPYGSSAAKYRCIAAYDNGWCYGSLPLRAAHRVLCSVRQPQNAEVIREELRSIDGKYGRYDAGPEMPAAACPFIVALLADNWDIGLAPGNILLTGSSLKGSMLEVDMHLWDSDIDNDDGYTVIDVTNPEDPAYCFIGSARRDPEDARRYIRRYYWFPGDAIPDVTSADGSYVVEALPTEPEAPDERDLALRRYENGYLPLINHFQDVRLLDASAIREAWFPEEEKEDGNVGNDGEGESDEDGGPGDELKSEGGEGDKSEEGAEQYQTHSAIVTSVPSLVDISLRKSLVRAIDSGETGALEDMPWLSERMGIVEEILDALSPFPDAALPFLQRLAKAKKYRGTSLDLAGYPLTVSQIISIATTLPEIHSLNLSMNSTLDVADVREVLARLPSLARLVLMNCPSLEADELVQLVGDHPELFRHMQSIVHPAFINISNSSVWAGMPVRMVVVAFRSLSRYAGISFPLVTPGVLIQGLLDLLTFKEDLTAGASLYMHGKRALEVAFASLPRASGTPWTERTLARPFLFPKAPSHRHTSDCWMLYVSTASFPPDLKDDMGYAFLQLQQTVLSDGEERAVTWRDFLLHDLRSFMRTTEQQGYPSVPEDLAGALEGAIEKNKLPVYTREQILESTGGR</sequence>
<proteinExistence type="predicted"/>
<feature type="compositionally biased region" description="Basic and acidic residues" evidence="1">
    <location>
        <begin position="259"/>
        <end position="273"/>
    </location>
</feature>
<keyword evidence="3" id="KW-1185">Reference proteome</keyword>
<gene>
    <name evidence="2" type="ORF">PsYK624_000460</name>
</gene>